<dbReference type="AlphaFoldDB" id="A0A1F5VGC9"/>
<dbReference type="CDD" id="cd03230">
    <property type="entry name" value="ABC_DR_subfamily_A"/>
    <property type="match status" value="1"/>
</dbReference>
<keyword evidence="4" id="KW-0067">ATP-binding</keyword>
<dbReference type="GO" id="GO:0005524">
    <property type="term" value="F:ATP binding"/>
    <property type="evidence" value="ECO:0007669"/>
    <property type="project" value="UniProtKB-KW"/>
</dbReference>
<dbReference type="Pfam" id="PF00005">
    <property type="entry name" value="ABC_tran"/>
    <property type="match status" value="1"/>
</dbReference>
<protein>
    <recommendedName>
        <fullName evidence="5">ABC transporter domain-containing protein</fullName>
    </recommendedName>
</protein>
<organism evidence="6 7">
    <name type="scientific">Candidatus Fischerbacteria bacterium RBG_13_37_8</name>
    <dbReference type="NCBI Taxonomy" id="1817863"/>
    <lineage>
        <taxon>Bacteria</taxon>
        <taxon>Candidatus Fischeribacteriota</taxon>
    </lineage>
</organism>
<dbReference type="InterPro" id="IPR050763">
    <property type="entry name" value="ABC_transporter_ATP-binding"/>
</dbReference>
<dbReference type="Gene3D" id="3.40.50.300">
    <property type="entry name" value="P-loop containing nucleotide triphosphate hydrolases"/>
    <property type="match status" value="1"/>
</dbReference>
<dbReference type="InterPro" id="IPR003439">
    <property type="entry name" value="ABC_transporter-like_ATP-bd"/>
</dbReference>
<comment type="similarity">
    <text evidence="1">Belongs to the ABC transporter superfamily.</text>
</comment>
<evidence type="ECO:0000256" key="1">
    <source>
        <dbReference type="ARBA" id="ARBA00005417"/>
    </source>
</evidence>
<evidence type="ECO:0000256" key="2">
    <source>
        <dbReference type="ARBA" id="ARBA00022448"/>
    </source>
</evidence>
<comment type="caution">
    <text evidence="6">The sequence shown here is derived from an EMBL/GenBank/DDBJ whole genome shotgun (WGS) entry which is preliminary data.</text>
</comment>
<dbReference type="PANTHER" id="PTHR42711">
    <property type="entry name" value="ABC TRANSPORTER ATP-BINDING PROTEIN"/>
    <property type="match status" value="1"/>
</dbReference>
<dbReference type="PROSITE" id="PS00211">
    <property type="entry name" value="ABC_TRANSPORTER_1"/>
    <property type="match status" value="1"/>
</dbReference>
<sequence>MQPVVKAENLSKWYGNILGISDITLAINPGIKGLLGPNGAGKSTFLKLVSGQLKPNIGRITVFGEPVFANHKLFSRIGFCPEHASLYTDISGWEQVLFFAKLQGCSKKEAIEKTERALAKVGLLEQKNKIIRSYSFGMQQRLKIAVSIVNEPELLILDEPLRGVDPLWRFRIVQIIKENSHEGKTIIVASHNLPEIEAMTNEIVLIHQGKIFAEGDIYYIRDLIDTHPHMISITTPHFRKLASLMIQNHCIETIQFDQEHQKVTFKTNNRDHFYAVLTGTIVENQIEIEEITAPDDNLQAVFDYLIAR</sequence>
<evidence type="ECO:0000313" key="6">
    <source>
        <dbReference type="EMBL" id="OGF62308.1"/>
    </source>
</evidence>
<gene>
    <name evidence="6" type="ORF">A2Y62_04335</name>
</gene>
<dbReference type="InterPro" id="IPR027417">
    <property type="entry name" value="P-loop_NTPase"/>
</dbReference>
<dbReference type="Proteomes" id="UP000178943">
    <property type="component" value="Unassembled WGS sequence"/>
</dbReference>
<evidence type="ECO:0000256" key="3">
    <source>
        <dbReference type="ARBA" id="ARBA00022741"/>
    </source>
</evidence>
<dbReference type="PANTHER" id="PTHR42711:SF5">
    <property type="entry name" value="ABC TRANSPORTER ATP-BINDING PROTEIN NATA"/>
    <property type="match status" value="1"/>
</dbReference>
<dbReference type="EMBL" id="MFGW01000181">
    <property type="protein sequence ID" value="OGF62308.1"/>
    <property type="molecule type" value="Genomic_DNA"/>
</dbReference>
<dbReference type="STRING" id="1817863.A2Y62_04335"/>
<accession>A0A1F5VGC9</accession>
<reference evidence="6 7" key="1">
    <citation type="journal article" date="2016" name="Nat. Commun.">
        <title>Thousands of microbial genomes shed light on interconnected biogeochemical processes in an aquifer system.</title>
        <authorList>
            <person name="Anantharaman K."/>
            <person name="Brown C.T."/>
            <person name="Hug L.A."/>
            <person name="Sharon I."/>
            <person name="Castelle C.J."/>
            <person name="Probst A.J."/>
            <person name="Thomas B.C."/>
            <person name="Singh A."/>
            <person name="Wilkins M.J."/>
            <person name="Karaoz U."/>
            <person name="Brodie E.L."/>
            <person name="Williams K.H."/>
            <person name="Hubbard S.S."/>
            <person name="Banfield J.F."/>
        </authorList>
    </citation>
    <scope>NUCLEOTIDE SEQUENCE [LARGE SCALE GENOMIC DNA]</scope>
</reference>
<evidence type="ECO:0000256" key="4">
    <source>
        <dbReference type="ARBA" id="ARBA00022840"/>
    </source>
</evidence>
<feature type="domain" description="ABC transporter" evidence="5">
    <location>
        <begin position="5"/>
        <end position="233"/>
    </location>
</feature>
<dbReference type="SMART" id="SM00382">
    <property type="entry name" value="AAA"/>
    <property type="match status" value="1"/>
</dbReference>
<evidence type="ECO:0000259" key="5">
    <source>
        <dbReference type="PROSITE" id="PS50893"/>
    </source>
</evidence>
<name>A0A1F5VGC9_9BACT</name>
<keyword evidence="3" id="KW-0547">Nucleotide-binding</keyword>
<dbReference type="PROSITE" id="PS50893">
    <property type="entry name" value="ABC_TRANSPORTER_2"/>
    <property type="match status" value="1"/>
</dbReference>
<proteinExistence type="inferred from homology"/>
<dbReference type="InterPro" id="IPR003593">
    <property type="entry name" value="AAA+_ATPase"/>
</dbReference>
<dbReference type="SUPFAM" id="SSF52540">
    <property type="entry name" value="P-loop containing nucleoside triphosphate hydrolases"/>
    <property type="match status" value="1"/>
</dbReference>
<keyword evidence="2" id="KW-0813">Transport</keyword>
<dbReference type="GO" id="GO:0016887">
    <property type="term" value="F:ATP hydrolysis activity"/>
    <property type="evidence" value="ECO:0007669"/>
    <property type="project" value="InterPro"/>
</dbReference>
<evidence type="ECO:0000313" key="7">
    <source>
        <dbReference type="Proteomes" id="UP000178943"/>
    </source>
</evidence>
<dbReference type="InterPro" id="IPR017871">
    <property type="entry name" value="ABC_transporter-like_CS"/>
</dbReference>